<proteinExistence type="predicted"/>
<gene>
    <name evidence="1" type="ORF">BCR38DRAFT_114313</name>
</gene>
<sequence length="84" mass="9528">MATLLICFRLWGVHDGAGYVYGGWSCQFESDSAPLLRLRGWLSLIACCIWHWTSCVRIDDVFGASNVKSRRMKHEGLMEGMTTE</sequence>
<protein>
    <submittedName>
        <fullName evidence="1">Uncharacterized protein</fullName>
    </submittedName>
</protein>
<dbReference type="InParanoid" id="A0A1Y2DBT0"/>
<reference evidence="1 2" key="1">
    <citation type="submission" date="2016-07" db="EMBL/GenBank/DDBJ databases">
        <title>Pervasive Adenine N6-methylation of Active Genes in Fungi.</title>
        <authorList>
            <consortium name="DOE Joint Genome Institute"/>
            <person name="Mondo S.J."/>
            <person name="Dannebaum R.O."/>
            <person name="Kuo R.C."/>
            <person name="Labutti K."/>
            <person name="Haridas S."/>
            <person name="Kuo A."/>
            <person name="Salamov A."/>
            <person name="Ahrendt S.R."/>
            <person name="Lipzen A."/>
            <person name="Sullivan W."/>
            <person name="Andreopoulos W.B."/>
            <person name="Clum A."/>
            <person name="Lindquist E."/>
            <person name="Daum C."/>
            <person name="Ramamoorthy G.K."/>
            <person name="Gryganskyi A."/>
            <person name="Culley D."/>
            <person name="Magnuson J.K."/>
            <person name="James T.Y."/>
            <person name="O'Malley M.A."/>
            <person name="Stajich J.E."/>
            <person name="Spatafora J.W."/>
            <person name="Visel A."/>
            <person name="Grigoriev I.V."/>
        </authorList>
    </citation>
    <scope>NUCLEOTIDE SEQUENCE [LARGE SCALE GENOMIC DNA]</scope>
    <source>
        <strain evidence="1 2">CBS 129021</strain>
    </source>
</reference>
<organism evidence="1 2">
    <name type="scientific">Pseudomassariella vexata</name>
    <dbReference type="NCBI Taxonomy" id="1141098"/>
    <lineage>
        <taxon>Eukaryota</taxon>
        <taxon>Fungi</taxon>
        <taxon>Dikarya</taxon>
        <taxon>Ascomycota</taxon>
        <taxon>Pezizomycotina</taxon>
        <taxon>Sordariomycetes</taxon>
        <taxon>Xylariomycetidae</taxon>
        <taxon>Amphisphaeriales</taxon>
        <taxon>Pseudomassariaceae</taxon>
        <taxon>Pseudomassariella</taxon>
    </lineage>
</organism>
<accession>A0A1Y2DBT0</accession>
<comment type="caution">
    <text evidence="1">The sequence shown here is derived from an EMBL/GenBank/DDBJ whole genome shotgun (WGS) entry which is preliminary data.</text>
</comment>
<name>A0A1Y2DBT0_9PEZI</name>
<dbReference type="Proteomes" id="UP000193689">
    <property type="component" value="Unassembled WGS sequence"/>
</dbReference>
<evidence type="ECO:0000313" key="1">
    <source>
        <dbReference type="EMBL" id="ORY56576.1"/>
    </source>
</evidence>
<keyword evidence="2" id="KW-1185">Reference proteome</keyword>
<dbReference type="EMBL" id="MCFJ01000022">
    <property type="protein sequence ID" value="ORY56576.1"/>
    <property type="molecule type" value="Genomic_DNA"/>
</dbReference>
<dbReference type="AlphaFoldDB" id="A0A1Y2DBT0"/>
<dbReference type="RefSeq" id="XP_040710155.1">
    <property type="nucleotide sequence ID" value="XM_040853406.1"/>
</dbReference>
<dbReference type="GeneID" id="63769618"/>
<evidence type="ECO:0000313" key="2">
    <source>
        <dbReference type="Proteomes" id="UP000193689"/>
    </source>
</evidence>